<evidence type="ECO:0000313" key="7">
    <source>
        <dbReference type="EMBL" id="CAF2029662.1"/>
    </source>
</evidence>
<dbReference type="Proteomes" id="UP000663855">
    <property type="component" value="Unassembled WGS sequence"/>
</dbReference>
<reference evidence="6" key="1">
    <citation type="submission" date="2021-02" db="EMBL/GenBank/DDBJ databases">
        <authorList>
            <person name="Nowell W R."/>
        </authorList>
    </citation>
    <scope>NUCLEOTIDE SEQUENCE</scope>
</reference>
<dbReference type="GO" id="GO:0071949">
    <property type="term" value="F:FAD binding"/>
    <property type="evidence" value="ECO:0007669"/>
    <property type="project" value="InterPro"/>
</dbReference>
<keyword evidence="3" id="KW-0560">Oxidoreductase</keyword>
<name>A0A814S685_9BILA</name>
<dbReference type="GO" id="GO:0004497">
    <property type="term" value="F:monooxygenase activity"/>
    <property type="evidence" value="ECO:0007669"/>
    <property type="project" value="UniProtKB-KW"/>
</dbReference>
<organism evidence="6 11">
    <name type="scientific">Rotaria magnacalcarata</name>
    <dbReference type="NCBI Taxonomy" id="392030"/>
    <lineage>
        <taxon>Eukaryota</taxon>
        <taxon>Metazoa</taxon>
        <taxon>Spiralia</taxon>
        <taxon>Gnathifera</taxon>
        <taxon>Rotifera</taxon>
        <taxon>Eurotatoria</taxon>
        <taxon>Bdelloidea</taxon>
        <taxon>Philodinida</taxon>
        <taxon>Philodinidae</taxon>
        <taxon>Rotaria</taxon>
    </lineage>
</organism>
<dbReference type="Proteomes" id="UP000676336">
    <property type="component" value="Unassembled WGS sequence"/>
</dbReference>
<evidence type="ECO:0000313" key="6">
    <source>
        <dbReference type="EMBL" id="CAF1143198.1"/>
    </source>
</evidence>
<dbReference type="Gene3D" id="3.50.50.60">
    <property type="entry name" value="FAD/NAD(P)-binding domain"/>
    <property type="match status" value="1"/>
</dbReference>
<sequence length="98" mass="10906">MSSSIRLSLLPIYSFTPLKMDPFQNNTRLTLLGDAAHLMTPNRGMAANTAFADVLDLANVISIDHNKSSLAEYEEKMFKRGFEAIRDSLASTRTTHIC</sequence>
<keyword evidence="4" id="KW-0503">Monooxygenase</keyword>
<gene>
    <name evidence="10" type="ORF">BYL167_LOCUS35380</name>
    <name evidence="6" type="ORF">CJN711_LOCUS9151</name>
    <name evidence="7" type="ORF">MBJ925_LOCUS9819</name>
    <name evidence="9" type="ORF">SMN809_LOCUS31042</name>
    <name evidence="8" type="ORF">WKI299_LOCUS8756</name>
</gene>
<keyword evidence="2" id="KW-0274">FAD</keyword>
<evidence type="ECO:0000256" key="4">
    <source>
        <dbReference type="ARBA" id="ARBA00023033"/>
    </source>
</evidence>
<dbReference type="Pfam" id="PF01494">
    <property type="entry name" value="FAD_binding_3"/>
    <property type="match status" value="1"/>
</dbReference>
<evidence type="ECO:0000313" key="11">
    <source>
        <dbReference type="Proteomes" id="UP000663855"/>
    </source>
</evidence>
<evidence type="ECO:0000313" key="10">
    <source>
        <dbReference type="EMBL" id="CAF4486718.1"/>
    </source>
</evidence>
<dbReference type="PANTHER" id="PTHR47178:SF6">
    <property type="entry name" value="FAD-BINDING DOMAIN-CONTAINING PROTEIN"/>
    <property type="match status" value="1"/>
</dbReference>
<evidence type="ECO:0000313" key="9">
    <source>
        <dbReference type="EMBL" id="CAF4414331.1"/>
    </source>
</evidence>
<dbReference type="EMBL" id="CAJOBH010074306">
    <property type="protein sequence ID" value="CAF4486718.1"/>
    <property type="molecule type" value="Genomic_DNA"/>
</dbReference>
<dbReference type="InterPro" id="IPR002938">
    <property type="entry name" value="FAD-bd"/>
</dbReference>
<evidence type="ECO:0000256" key="3">
    <source>
        <dbReference type="ARBA" id="ARBA00023002"/>
    </source>
</evidence>
<dbReference type="PANTHER" id="PTHR47178">
    <property type="entry name" value="MONOOXYGENASE, FAD-BINDING"/>
    <property type="match status" value="1"/>
</dbReference>
<evidence type="ECO:0000313" key="8">
    <source>
        <dbReference type="EMBL" id="CAF2043520.1"/>
    </source>
</evidence>
<dbReference type="EMBL" id="CAJNOV010003503">
    <property type="protein sequence ID" value="CAF1143198.1"/>
    <property type="molecule type" value="Genomic_DNA"/>
</dbReference>
<evidence type="ECO:0000256" key="2">
    <source>
        <dbReference type="ARBA" id="ARBA00022827"/>
    </source>
</evidence>
<dbReference type="Proteomes" id="UP000681967">
    <property type="component" value="Unassembled WGS sequence"/>
</dbReference>
<dbReference type="SUPFAM" id="SSF51905">
    <property type="entry name" value="FAD/NAD(P)-binding domain"/>
    <property type="match status" value="1"/>
</dbReference>
<proteinExistence type="predicted"/>
<dbReference type="PRINTS" id="PR00420">
    <property type="entry name" value="RNGMNOXGNASE"/>
</dbReference>
<evidence type="ECO:0000259" key="5">
    <source>
        <dbReference type="Pfam" id="PF01494"/>
    </source>
</evidence>
<evidence type="ECO:0000256" key="1">
    <source>
        <dbReference type="ARBA" id="ARBA00022630"/>
    </source>
</evidence>
<dbReference type="InterPro" id="IPR036188">
    <property type="entry name" value="FAD/NAD-bd_sf"/>
</dbReference>
<dbReference type="EMBL" id="CAJOBI010060787">
    <property type="protein sequence ID" value="CAF4414331.1"/>
    <property type="molecule type" value="Genomic_DNA"/>
</dbReference>
<dbReference type="AlphaFoldDB" id="A0A814S685"/>
<protein>
    <recommendedName>
        <fullName evidence="5">FAD-binding domain-containing protein</fullName>
    </recommendedName>
</protein>
<comment type="caution">
    <text evidence="6">The sequence shown here is derived from an EMBL/GenBank/DDBJ whole genome shotgun (WGS) entry which is preliminary data.</text>
</comment>
<accession>A0A814S685</accession>
<dbReference type="EMBL" id="CAJNRE010003827">
    <property type="protein sequence ID" value="CAF2029662.1"/>
    <property type="molecule type" value="Genomic_DNA"/>
</dbReference>
<keyword evidence="1" id="KW-0285">Flavoprotein</keyword>
<feature type="domain" description="FAD-binding" evidence="5">
    <location>
        <begin position="21"/>
        <end position="76"/>
    </location>
</feature>
<dbReference type="EMBL" id="CAJNRF010002822">
    <property type="protein sequence ID" value="CAF2043520.1"/>
    <property type="molecule type" value="Genomic_DNA"/>
</dbReference>
<dbReference type="Proteomes" id="UP000663824">
    <property type="component" value="Unassembled WGS sequence"/>
</dbReference>
<dbReference type="Proteomes" id="UP000663856">
    <property type="component" value="Unassembled WGS sequence"/>
</dbReference>